<dbReference type="eggNOG" id="COG1409">
    <property type="taxonomic scope" value="Bacteria"/>
</dbReference>
<feature type="domain" description="Calcineurin-like phosphoesterase" evidence="2">
    <location>
        <begin position="27"/>
        <end position="245"/>
    </location>
</feature>
<gene>
    <name evidence="3" type="ordered locus">Acid_5668</name>
</gene>
<evidence type="ECO:0000259" key="2">
    <source>
        <dbReference type="Pfam" id="PF00149"/>
    </source>
</evidence>
<dbReference type="HOGENOM" id="CLU_885463_0_0_0"/>
<dbReference type="InterPro" id="IPR029052">
    <property type="entry name" value="Metallo-depent_PP-like"/>
</dbReference>
<evidence type="ECO:0000313" key="3">
    <source>
        <dbReference type="EMBL" id="ABJ86615.1"/>
    </source>
</evidence>
<proteinExistence type="predicted"/>
<accession>Q01UQ5</accession>
<dbReference type="OrthoDB" id="5505563at2"/>
<dbReference type="PANTHER" id="PTHR43143:SF1">
    <property type="entry name" value="SERINE_THREONINE-PROTEIN PHOSPHATASE CPPED1"/>
    <property type="match status" value="1"/>
</dbReference>
<dbReference type="KEGG" id="sus:Acid_5668"/>
<feature type="chain" id="PRO_5004162693" evidence="1">
    <location>
        <begin position="21"/>
        <end position="302"/>
    </location>
</feature>
<dbReference type="GO" id="GO:0016787">
    <property type="term" value="F:hydrolase activity"/>
    <property type="evidence" value="ECO:0007669"/>
    <property type="project" value="InterPro"/>
</dbReference>
<keyword evidence="1" id="KW-0732">Signal</keyword>
<protein>
    <submittedName>
        <fullName evidence="3">Metallophosphoesterase</fullName>
    </submittedName>
</protein>
<feature type="signal peptide" evidence="1">
    <location>
        <begin position="1"/>
        <end position="20"/>
    </location>
</feature>
<dbReference type="SUPFAM" id="SSF56300">
    <property type="entry name" value="Metallo-dependent phosphatases"/>
    <property type="match status" value="1"/>
</dbReference>
<dbReference type="STRING" id="234267.Acid_5668"/>
<dbReference type="InterPro" id="IPR051918">
    <property type="entry name" value="STPP_CPPED1"/>
</dbReference>
<organism evidence="3">
    <name type="scientific">Solibacter usitatus (strain Ellin6076)</name>
    <dbReference type="NCBI Taxonomy" id="234267"/>
    <lineage>
        <taxon>Bacteria</taxon>
        <taxon>Pseudomonadati</taxon>
        <taxon>Acidobacteriota</taxon>
        <taxon>Terriglobia</taxon>
        <taxon>Bryobacterales</taxon>
        <taxon>Solibacteraceae</taxon>
        <taxon>Candidatus Solibacter</taxon>
    </lineage>
</organism>
<dbReference type="PANTHER" id="PTHR43143">
    <property type="entry name" value="METALLOPHOSPHOESTERASE, CALCINEURIN SUPERFAMILY"/>
    <property type="match status" value="1"/>
</dbReference>
<name>Q01UQ5_SOLUE</name>
<evidence type="ECO:0000256" key="1">
    <source>
        <dbReference type="SAM" id="SignalP"/>
    </source>
</evidence>
<dbReference type="Pfam" id="PF00149">
    <property type="entry name" value="Metallophos"/>
    <property type="match status" value="1"/>
</dbReference>
<dbReference type="Gene3D" id="3.60.21.10">
    <property type="match status" value="1"/>
</dbReference>
<dbReference type="AlphaFoldDB" id="Q01UQ5"/>
<reference evidence="3" key="1">
    <citation type="submission" date="2006-10" db="EMBL/GenBank/DDBJ databases">
        <title>Complete sequence of Solibacter usitatus Ellin6076.</title>
        <authorList>
            <consortium name="US DOE Joint Genome Institute"/>
            <person name="Copeland A."/>
            <person name="Lucas S."/>
            <person name="Lapidus A."/>
            <person name="Barry K."/>
            <person name="Detter J.C."/>
            <person name="Glavina del Rio T."/>
            <person name="Hammon N."/>
            <person name="Israni S."/>
            <person name="Dalin E."/>
            <person name="Tice H."/>
            <person name="Pitluck S."/>
            <person name="Thompson L.S."/>
            <person name="Brettin T."/>
            <person name="Bruce D."/>
            <person name="Han C."/>
            <person name="Tapia R."/>
            <person name="Gilna P."/>
            <person name="Schmutz J."/>
            <person name="Larimer F."/>
            <person name="Land M."/>
            <person name="Hauser L."/>
            <person name="Kyrpides N."/>
            <person name="Mikhailova N."/>
            <person name="Janssen P.H."/>
            <person name="Kuske C.R."/>
            <person name="Richardson P."/>
        </authorList>
    </citation>
    <scope>NUCLEOTIDE SEQUENCE</scope>
    <source>
        <strain evidence="3">Ellin6076</strain>
    </source>
</reference>
<dbReference type="InParanoid" id="Q01UQ5"/>
<dbReference type="InterPro" id="IPR004843">
    <property type="entry name" value="Calcineurin-like_PHP"/>
</dbReference>
<sequence length="302" mass="34966" precursor="true">MHTIPRRKFLSLAGAAPLMAAPQANTFRFALIADSHIIDSMYKGPESNPEDTESILHSAERLTSAREVLNALKPAPERVFLVGDYFHNYPSEDVDFYFKNETRLDIAKKITDGFHVPVHVGFGNHDYAVPRVSREMSHELFRRKFNVKPYYLVEHKGFKFVHLNNFLGNTWTPGHAAFNKNMGSLGEEQLNWFEAEMREHKPTFVFVHYPLTIVQPKEVADYGLHALVKKYRENIQLVVSGHWHRWFEFGRSFGPQHLVMAATRYDPNAYLIVDVDTRAVTHKLVNLDLVDWNTHFSKPYRA</sequence>
<dbReference type="EMBL" id="CP000473">
    <property type="protein sequence ID" value="ABJ86615.1"/>
    <property type="molecule type" value="Genomic_DNA"/>
</dbReference>